<evidence type="ECO:0000256" key="1">
    <source>
        <dbReference type="SAM" id="MobiDB-lite"/>
    </source>
</evidence>
<dbReference type="InterPro" id="IPR000073">
    <property type="entry name" value="AB_hydrolase_1"/>
</dbReference>
<dbReference type="InterPro" id="IPR002123">
    <property type="entry name" value="Plipid/glycerol_acylTrfase"/>
</dbReference>
<sequence>MPPVAAQMLEASCNPFKIKLLHPVKVADADQRPLLVFLPGTDGTGQAITPQLPGLLEAGYDVRTLYIPPDDRSGWEQLQAQTLYLISTALGARPAGPHNVQVTIVAESFGGCLALRLAAAAPQLVKALVLVNPATCYNQSLSGLSSFVSATNLLGLFPQDLYNTAQAVLLPFLVDIDRVGDDGAQALRSMIFMDPPPDYETPATAQVESDDDQEQDSSALTIAAERRRLQLNTSAVFTTAGPQAAASSSSGPRLGASGRSKGRVTAAAAAAGLFNTAQSGGAGAGGGSVFAPAAAANFRSNLMRSGNLPEASLRGLQVPCLLITSAKDRMLPSIVEGARLARLLPRSRRVILPDSGHAALLERGMDLAAVMRGSGIVPTSIGPTLRRTPLAKQQPAAQAAAAAAAARNGDGGGHGASSSSSSSSSSNPQQQQQLEYLAPWRDLVSPVLLGQEHLPGLVGCGRPLLFVGNHQKCGLYDMPLLAYELYLRGFKVKGLAHPGHWSGPLGPFFEQFGAVKAGPMTAFKLLKDGEQVLLFPGGAREVNKKVGEEYKLFWKDSPDFVRLAARCGAIIVPFAAVGADDAYDVMMDVDEVLDAPVLGDLVRGALKRVDPSLVPSEAVLPLTRMPGLGLPTPVPIPNLQRLYFKVCAPIDTAALGLHVRKDAEAWQELYDGIKATVVGGMEELLEVRQADSQRQQPGGKLAFNAFVPPAIEEYGTFIRLAGECAFPAEFDPSEVLGSTERVTAALTEAGYSRIQVTPEAKERWMPAASPEAHAAAIWNMALHRNVFRGPEQLQQQPQQLQALQDAYMAAVVEDVVASGRWDATGQRVLSRFTVLHVLAMA</sequence>
<dbReference type="Pfam" id="PF00561">
    <property type="entry name" value="Abhydrolase_1"/>
    <property type="match status" value="1"/>
</dbReference>
<evidence type="ECO:0000259" key="2">
    <source>
        <dbReference type="SMART" id="SM00563"/>
    </source>
</evidence>
<dbReference type="EMBL" id="CP126211">
    <property type="protein sequence ID" value="WIA13308.1"/>
    <property type="molecule type" value="Genomic_DNA"/>
</dbReference>
<dbReference type="Pfam" id="PF01553">
    <property type="entry name" value="Acyltransferase"/>
    <property type="match status" value="1"/>
</dbReference>
<feature type="domain" description="Phospholipid/glycerol acyltransferase" evidence="2">
    <location>
        <begin position="464"/>
        <end position="579"/>
    </location>
</feature>
<evidence type="ECO:0000313" key="3">
    <source>
        <dbReference type="EMBL" id="WIA13308.1"/>
    </source>
</evidence>
<dbReference type="PANTHER" id="PTHR22753">
    <property type="entry name" value="TRANSMEMBRANE PROTEIN 68"/>
    <property type="match status" value="1"/>
</dbReference>
<dbReference type="PANTHER" id="PTHR22753:SF48">
    <property type="entry name" value="PHOSPHOLIPID_GLYCEROL ACYLTRANSFERASE DOMAIN-CONTAINING PROTEIN"/>
    <property type="match status" value="1"/>
</dbReference>
<dbReference type="Gene3D" id="3.40.50.1820">
    <property type="entry name" value="alpha/beta hydrolase"/>
    <property type="match status" value="2"/>
</dbReference>
<dbReference type="SUPFAM" id="SSF53474">
    <property type="entry name" value="alpha/beta-Hydrolases"/>
    <property type="match status" value="1"/>
</dbReference>
<dbReference type="Proteomes" id="UP001244341">
    <property type="component" value="Chromosome 4b"/>
</dbReference>
<evidence type="ECO:0000313" key="4">
    <source>
        <dbReference type="Proteomes" id="UP001244341"/>
    </source>
</evidence>
<gene>
    <name evidence="3" type="ORF">OEZ85_006892</name>
</gene>
<proteinExistence type="predicted"/>
<accession>A0ABY8U0V4</accession>
<dbReference type="SMART" id="SM00563">
    <property type="entry name" value="PlsC"/>
    <property type="match status" value="1"/>
</dbReference>
<feature type="compositionally biased region" description="Low complexity" evidence="1">
    <location>
        <begin position="416"/>
        <end position="432"/>
    </location>
</feature>
<feature type="region of interest" description="Disordered" evidence="1">
    <location>
        <begin position="193"/>
        <end position="217"/>
    </location>
</feature>
<feature type="region of interest" description="Disordered" evidence="1">
    <location>
        <begin position="400"/>
        <end position="432"/>
    </location>
</feature>
<dbReference type="InterPro" id="IPR029058">
    <property type="entry name" value="AB_hydrolase_fold"/>
</dbReference>
<protein>
    <recommendedName>
        <fullName evidence="2">Phospholipid/glycerol acyltransferase domain-containing protein</fullName>
    </recommendedName>
</protein>
<keyword evidence="4" id="KW-1185">Reference proteome</keyword>
<organism evidence="3 4">
    <name type="scientific">Tetradesmus obliquus</name>
    <name type="common">Green alga</name>
    <name type="synonym">Acutodesmus obliquus</name>
    <dbReference type="NCBI Taxonomy" id="3088"/>
    <lineage>
        <taxon>Eukaryota</taxon>
        <taxon>Viridiplantae</taxon>
        <taxon>Chlorophyta</taxon>
        <taxon>core chlorophytes</taxon>
        <taxon>Chlorophyceae</taxon>
        <taxon>CS clade</taxon>
        <taxon>Sphaeropleales</taxon>
        <taxon>Scenedesmaceae</taxon>
        <taxon>Tetradesmus</taxon>
    </lineage>
</organism>
<name>A0ABY8U0V4_TETOB</name>
<reference evidence="3 4" key="1">
    <citation type="submission" date="2023-05" db="EMBL/GenBank/DDBJ databases">
        <title>A 100% complete, gapless, phased diploid assembly of the Scenedesmus obliquus UTEX 3031 genome.</title>
        <authorList>
            <person name="Biondi T.C."/>
            <person name="Hanschen E.R."/>
            <person name="Kwon T."/>
            <person name="Eng W."/>
            <person name="Kruse C.P.S."/>
            <person name="Koehler S.I."/>
            <person name="Kunde Y."/>
            <person name="Gleasner C.D."/>
            <person name="You Mak K.T."/>
            <person name="Polle J."/>
            <person name="Hovde B.T."/>
            <person name="Starkenburg S.R."/>
        </authorList>
    </citation>
    <scope>NUCLEOTIDE SEQUENCE [LARGE SCALE GENOMIC DNA]</scope>
    <source>
        <strain evidence="3 4">DOE0152z</strain>
    </source>
</reference>